<dbReference type="VEuPathDB" id="FungiDB:YALI0_F31097g"/>
<reference evidence="3 5" key="2">
    <citation type="submission" date="2018-07" db="EMBL/GenBank/DDBJ databases">
        <title>Draft Genome Assemblies for Five Robust Yarrowia lipolytica Strains Exhibiting High Lipid Production and Pentose Sugar Utilization and Sugar Alcohol Secretion from Undetoxified Lignocellulosic Biomass Hydrolysates.</title>
        <authorList>
            <consortium name="DOE Joint Genome Institute"/>
            <person name="Walker C."/>
            <person name="Ryu S."/>
            <person name="Na H."/>
            <person name="Zane M."/>
            <person name="LaButti K."/>
            <person name="Lipzen A."/>
            <person name="Haridas S."/>
            <person name="Barry K."/>
            <person name="Grigoriev I.V."/>
            <person name="Quarterman J."/>
            <person name="Slininger P."/>
            <person name="Dien B."/>
            <person name="Trinh C.T."/>
        </authorList>
    </citation>
    <scope>NUCLEOTIDE SEQUENCE [LARGE SCALE GENOMIC DNA]</scope>
    <source>
        <strain evidence="3 5">YB392</strain>
    </source>
</reference>
<evidence type="ECO:0000313" key="4">
    <source>
        <dbReference type="Proteomes" id="UP000182444"/>
    </source>
</evidence>
<evidence type="ECO:0000256" key="1">
    <source>
        <dbReference type="SAM" id="SignalP"/>
    </source>
</evidence>
<dbReference type="AlphaFoldDB" id="A0A1H6PS56"/>
<sequence length="189" mass="20687">MPTHRTPIFISILIVAAVVYASYTIGHGVYQHIIIGNVDTAVVFAHRTHTYVIDDNGSCGTPSWVGNSGTLVTTRDCTKDGWKVVKISQSDAIMPMAHDLCARGHKMNCLLVSNTKGTSPRSLDDLIRLSLAKYTNEDVSWSCGEGCDLIPAHFSYCIAYKQFGATAVPDNFLEDTEMCKLLHYQAASL</sequence>
<name>A0A1H6PS56_YARLL</name>
<dbReference type="EMBL" id="CP017557">
    <property type="protein sequence ID" value="AOW04743.1"/>
    <property type="molecule type" value="Genomic_DNA"/>
</dbReference>
<accession>A0A1H6PS56</accession>
<feature type="chain" id="PRO_5036020524" evidence="1">
    <location>
        <begin position="22"/>
        <end position="189"/>
    </location>
</feature>
<gene>
    <name evidence="3" type="ORF">B0I71DRAFT_137308</name>
    <name evidence="2" type="ORF">YALI1_E00340g</name>
</gene>
<evidence type="ECO:0000313" key="2">
    <source>
        <dbReference type="EMBL" id="AOW04743.1"/>
    </source>
</evidence>
<evidence type="ECO:0000313" key="5">
    <source>
        <dbReference type="Proteomes" id="UP000256601"/>
    </source>
</evidence>
<dbReference type="EMBL" id="KZ859196">
    <property type="protein sequence ID" value="RDW22605.1"/>
    <property type="molecule type" value="Genomic_DNA"/>
</dbReference>
<protein>
    <submittedName>
        <fullName evidence="2">Uncharacterized protein</fullName>
    </submittedName>
</protein>
<organism evidence="2 4">
    <name type="scientific">Yarrowia lipolytica</name>
    <name type="common">Candida lipolytica</name>
    <dbReference type="NCBI Taxonomy" id="4952"/>
    <lineage>
        <taxon>Eukaryota</taxon>
        <taxon>Fungi</taxon>
        <taxon>Dikarya</taxon>
        <taxon>Ascomycota</taxon>
        <taxon>Saccharomycotina</taxon>
        <taxon>Dipodascomycetes</taxon>
        <taxon>Dipodascales</taxon>
        <taxon>Dipodascales incertae sedis</taxon>
        <taxon>Yarrowia</taxon>
    </lineage>
</organism>
<reference evidence="2 4" key="1">
    <citation type="journal article" date="2016" name="PLoS ONE">
        <title>Sequence Assembly of Yarrowia lipolytica Strain W29/CLIB89 Shows Transposable Element Diversity.</title>
        <authorList>
            <person name="Magnan C."/>
            <person name="Yu J."/>
            <person name="Chang I."/>
            <person name="Jahn E."/>
            <person name="Kanomata Y."/>
            <person name="Wu J."/>
            <person name="Zeller M."/>
            <person name="Oakes M."/>
            <person name="Baldi P."/>
            <person name="Sandmeyer S."/>
        </authorList>
    </citation>
    <scope>NUCLEOTIDE SEQUENCE [LARGE SCALE GENOMIC DNA]</scope>
    <source>
        <strain evidence="2">CLIB89</strain>
        <strain evidence="4">CLIB89(W29)</strain>
    </source>
</reference>
<feature type="signal peptide" evidence="1">
    <location>
        <begin position="1"/>
        <end position="21"/>
    </location>
</feature>
<evidence type="ECO:0000313" key="3">
    <source>
        <dbReference type="EMBL" id="RDW22605.1"/>
    </source>
</evidence>
<keyword evidence="1" id="KW-0732">Signal</keyword>
<dbReference type="VEuPathDB" id="FungiDB:YALI1_E00340g"/>
<dbReference type="Proteomes" id="UP000256601">
    <property type="component" value="Unassembled WGS sequence"/>
</dbReference>
<dbReference type="Proteomes" id="UP000182444">
    <property type="component" value="Chromosome 1E"/>
</dbReference>
<dbReference type="OrthoDB" id="10334162at2759"/>
<proteinExistence type="predicted"/>